<reference evidence="1" key="1">
    <citation type="submission" date="2022-07" db="EMBL/GenBank/DDBJ databases">
        <title>Phylogenomic reconstructions and comparative analyses of Kickxellomycotina fungi.</title>
        <authorList>
            <person name="Reynolds N.K."/>
            <person name="Stajich J.E."/>
            <person name="Barry K."/>
            <person name="Grigoriev I.V."/>
            <person name="Crous P."/>
            <person name="Smith M.E."/>
        </authorList>
    </citation>
    <scope>NUCLEOTIDE SEQUENCE</scope>
    <source>
        <strain evidence="1">NRRL 5244</strain>
    </source>
</reference>
<organism evidence="1 2">
    <name type="scientific">Linderina macrospora</name>
    <dbReference type="NCBI Taxonomy" id="4868"/>
    <lineage>
        <taxon>Eukaryota</taxon>
        <taxon>Fungi</taxon>
        <taxon>Fungi incertae sedis</taxon>
        <taxon>Zoopagomycota</taxon>
        <taxon>Kickxellomycotina</taxon>
        <taxon>Kickxellomycetes</taxon>
        <taxon>Kickxellales</taxon>
        <taxon>Kickxellaceae</taxon>
        <taxon>Linderina</taxon>
    </lineage>
</organism>
<comment type="caution">
    <text evidence="1">The sequence shown here is derived from an EMBL/GenBank/DDBJ whole genome shotgun (WGS) entry which is preliminary data.</text>
</comment>
<evidence type="ECO:0000313" key="1">
    <source>
        <dbReference type="EMBL" id="KAJ1930802.1"/>
    </source>
</evidence>
<name>A0ACC1IYJ2_9FUNG</name>
<protein>
    <submittedName>
        <fullName evidence="1">Uncharacterized protein</fullName>
    </submittedName>
</protein>
<proteinExistence type="predicted"/>
<evidence type="ECO:0000313" key="2">
    <source>
        <dbReference type="Proteomes" id="UP001150603"/>
    </source>
</evidence>
<keyword evidence="2" id="KW-1185">Reference proteome</keyword>
<dbReference type="EMBL" id="JANBPW010006339">
    <property type="protein sequence ID" value="KAJ1930802.1"/>
    <property type="molecule type" value="Genomic_DNA"/>
</dbReference>
<accession>A0ACC1IYJ2</accession>
<sequence length="262" mass="29419">MGVLETKERSHSRPFTVFCGLPDAKINSIDALLLSRLDQMKLRAKGPARDQLDNALFTMLPFSGSPKTPAVVSSEPNIVVCLGSGVEPTGFHMLVDDIDRLLDALAHLQTQNITMIVSKQLHKSLRRKLLTQVPKHIKTVDLAKSSASPADILVNASQVVVSADDLDSLSLAVSLYKPVYVFGEERTEGLLRNYYRLLDTNNLVRRFYPHGSRYSYMLMPDITSKVDEFSAIRDHDPWAKYNSQADLDKIIDFIHDKVETDY</sequence>
<gene>
    <name evidence="1" type="ORF">FBU59_006933</name>
</gene>
<dbReference type="Proteomes" id="UP001150603">
    <property type="component" value="Unassembled WGS sequence"/>
</dbReference>